<organism evidence="2 3">
    <name type="scientific">Streptacidiphilus pinicola</name>
    <dbReference type="NCBI Taxonomy" id="2219663"/>
    <lineage>
        <taxon>Bacteria</taxon>
        <taxon>Bacillati</taxon>
        <taxon>Actinomycetota</taxon>
        <taxon>Actinomycetes</taxon>
        <taxon>Kitasatosporales</taxon>
        <taxon>Streptomycetaceae</taxon>
        <taxon>Streptacidiphilus</taxon>
    </lineage>
</organism>
<proteinExistence type="predicted"/>
<feature type="domain" description="N-acetyltransferase" evidence="1">
    <location>
        <begin position="18"/>
        <end position="195"/>
    </location>
</feature>
<evidence type="ECO:0000313" key="3">
    <source>
        <dbReference type="Proteomes" id="UP000248889"/>
    </source>
</evidence>
<dbReference type="RefSeq" id="WP_111504827.1">
    <property type="nucleotide sequence ID" value="NZ_QKYN01000105.1"/>
</dbReference>
<protein>
    <submittedName>
        <fullName evidence="2">N-acetyltransferase</fullName>
    </submittedName>
</protein>
<dbReference type="Pfam" id="PF13302">
    <property type="entry name" value="Acetyltransf_3"/>
    <property type="match status" value="1"/>
</dbReference>
<reference evidence="2 3" key="1">
    <citation type="submission" date="2018-06" db="EMBL/GenBank/DDBJ databases">
        <title>Streptacidiphilus pinicola sp. nov., isolated from pine grove soil.</title>
        <authorList>
            <person name="Roh S.G."/>
            <person name="Park S."/>
            <person name="Kim M.-K."/>
            <person name="Yun B.-R."/>
            <person name="Park J."/>
            <person name="Kim M.J."/>
            <person name="Kim Y.S."/>
            <person name="Kim S.B."/>
        </authorList>
    </citation>
    <scope>NUCLEOTIDE SEQUENCE [LARGE SCALE GENOMIC DNA]</scope>
    <source>
        <strain evidence="2 3">MMS16-CNU450</strain>
    </source>
</reference>
<name>A0A2X0IDX9_9ACTN</name>
<dbReference type="InterPro" id="IPR016181">
    <property type="entry name" value="Acyl_CoA_acyltransferase"/>
</dbReference>
<evidence type="ECO:0000313" key="2">
    <source>
        <dbReference type="EMBL" id="RAG82747.1"/>
    </source>
</evidence>
<dbReference type="PROSITE" id="PS51186">
    <property type="entry name" value="GNAT"/>
    <property type="match status" value="1"/>
</dbReference>
<dbReference type="SUPFAM" id="SSF55729">
    <property type="entry name" value="Acyl-CoA N-acyltransferases (Nat)"/>
    <property type="match status" value="1"/>
</dbReference>
<dbReference type="PANTHER" id="PTHR43441">
    <property type="entry name" value="RIBOSOMAL-PROTEIN-SERINE ACETYLTRANSFERASE"/>
    <property type="match status" value="1"/>
</dbReference>
<accession>A0A2X0IDX9</accession>
<keyword evidence="3" id="KW-1185">Reference proteome</keyword>
<dbReference type="InterPro" id="IPR000182">
    <property type="entry name" value="GNAT_dom"/>
</dbReference>
<dbReference type="AlphaFoldDB" id="A0A2X0IDX9"/>
<keyword evidence="2" id="KW-0808">Transferase</keyword>
<gene>
    <name evidence="2" type="ORF">DN069_25955</name>
</gene>
<dbReference type="PANTHER" id="PTHR43441:SF10">
    <property type="entry name" value="ACETYLTRANSFERASE"/>
    <property type="match status" value="1"/>
</dbReference>
<dbReference type="GO" id="GO:0005737">
    <property type="term" value="C:cytoplasm"/>
    <property type="evidence" value="ECO:0007669"/>
    <property type="project" value="TreeGrafter"/>
</dbReference>
<dbReference type="Gene3D" id="3.40.630.30">
    <property type="match status" value="1"/>
</dbReference>
<dbReference type="InterPro" id="IPR051908">
    <property type="entry name" value="Ribosomal_N-acetyltransferase"/>
</dbReference>
<dbReference type="OrthoDB" id="2061990at2"/>
<dbReference type="EMBL" id="QKYN01000105">
    <property type="protein sequence ID" value="RAG82747.1"/>
    <property type="molecule type" value="Genomic_DNA"/>
</dbReference>
<evidence type="ECO:0000259" key="1">
    <source>
        <dbReference type="PROSITE" id="PS51186"/>
    </source>
</evidence>
<sequence length="196" mass="20959">MTTSTTALTPLTLTGDGLLLRPLSLTDEPAIAEALRDPEILRWAGGRTVAEAPEAERARFWLGARLMAWSTGSAVFAITDATRGADGVMLGFLAAREVNRLPDQAVMTYWITPAARGRGLASNALETAAHWALSPTSKGGLGLHRLSLDHALANPGSCRVAEKAGFALEGTMRDFYVDPSGLRHDSHLHARLARPH</sequence>
<dbReference type="GO" id="GO:0008999">
    <property type="term" value="F:protein-N-terminal-alanine acetyltransferase activity"/>
    <property type="evidence" value="ECO:0007669"/>
    <property type="project" value="TreeGrafter"/>
</dbReference>
<dbReference type="GO" id="GO:1990189">
    <property type="term" value="F:protein N-terminal-serine acetyltransferase activity"/>
    <property type="evidence" value="ECO:0007669"/>
    <property type="project" value="TreeGrafter"/>
</dbReference>
<dbReference type="Proteomes" id="UP000248889">
    <property type="component" value="Unassembled WGS sequence"/>
</dbReference>
<comment type="caution">
    <text evidence="2">The sequence shown here is derived from an EMBL/GenBank/DDBJ whole genome shotgun (WGS) entry which is preliminary data.</text>
</comment>